<evidence type="ECO:0000313" key="2">
    <source>
        <dbReference type="Proteomes" id="UP001642483"/>
    </source>
</evidence>
<reference evidence="1 2" key="1">
    <citation type="submission" date="2024-02" db="EMBL/GenBank/DDBJ databases">
        <authorList>
            <person name="Daric V."/>
            <person name="Darras S."/>
        </authorList>
    </citation>
    <scope>NUCLEOTIDE SEQUENCE [LARGE SCALE GENOMIC DNA]</scope>
</reference>
<name>A0ABP0GJC6_CLALP</name>
<dbReference type="Proteomes" id="UP001642483">
    <property type="component" value="Unassembled WGS sequence"/>
</dbReference>
<protein>
    <submittedName>
        <fullName evidence="1">Uncharacterized protein</fullName>
    </submittedName>
</protein>
<keyword evidence="2" id="KW-1185">Reference proteome</keyword>
<accession>A0ABP0GJC6</accession>
<gene>
    <name evidence="1" type="ORF">CVLEPA_LOCUS24577</name>
</gene>
<comment type="caution">
    <text evidence="1">The sequence shown here is derived from an EMBL/GenBank/DDBJ whole genome shotgun (WGS) entry which is preliminary data.</text>
</comment>
<sequence>MVPLKSFGMDRKVPKFTKLRQILKEDFLLFTMVPLEIVRYGPESSEIHKNCDRFLKKISSSSRWSPIEIASVWTGKFRNSQNCD</sequence>
<evidence type="ECO:0000313" key="1">
    <source>
        <dbReference type="EMBL" id="CAK8691822.1"/>
    </source>
</evidence>
<feature type="non-terminal residue" evidence="1">
    <location>
        <position position="84"/>
    </location>
</feature>
<proteinExistence type="predicted"/>
<dbReference type="EMBL" id="CAWYQH010000125">
    <property type="protein sequence ID" value="CAK8691822.1"/>
    <property type="molecule type" value="Genomic_DNA"/>
</dbReference>
<organism evidence="1 2">
    <name type="scientific">Clavelina lepadiformis</name>
    <name type="common">Light-bulb sea squirt</name>
    <name type="synonym">Ascidia lepadiformis</name>
    <dbReference type="NCBI Taxonomy" id="159417"/>
    <lineage>
        <taxon>Eukaryota</taxon>
        <taxon>Metazoa</taxon>
        <taxon>Chordata</taxon>
        <taxon>Tunicata</taxon>
        <taxon>Ascidiacea</taxon>
        <taxon>Aplousobranchia</taxon>
        <taxon>Clavelinidae</taxon>
        <taxon>Clavelina</taxon>
    </lineage>
</organism>